<proteinExistence type="predicted"/>
<dbReference type="Pfam" id="PF07734">
    <property type="entry name" value="FBA_1"/>
    <property type="match status" value="1"/>
</dbReference>
<dbReference type="InterPro" id="IPR006527">
    <property type="entry name" value="F-box-assoc_dom_typ1"/>
</dbReference>
<dbReference type="InterPro" id="IPR017451">
    <property type="entry name" value="F-box-assoc_interact_dom"/>
</dbReference>
<dbReference type="EMBL" id="AWUE01018254">
    <property type="protein sequence ID" value="OMO81579.1"/>
    <property type="molecule type" value="Genomic_DNA"/>
</dbReference>
<keyword evidence="3" id="KW-1185">Reference proteome</keyword>
<dbReference type="Pfam" id="PF00646">
    <property type="entry name" value="F-box"/>
    <property type="match status" value="1"/>
</dbReference>
<evidence type="ECO:0000259" key="1">
    <source>
        <dbReference type="PROSITE" id="PS50181"/>
    </source>
</evidence>
<dbReference type="PANTHER" id="PTHR31672">
    <property type="entry name" value="BNACNNG10540D PROTEIN"/>
    <property type="match status" value="1"/>
</dbReference>
<dbReference type="PANTHER" id="PTHR31672:SF13">
    <property type="entry name" value="F-BOX PROTEIN CPR30-LIKE"/>
    <property type="match status" value="1"/>
</dbReference>
<name>A0A1R3IG61_9ROSI</name>
<dbReference type="PROSITE" id="PS50181">
    <property type="entry name" value="FBOX"/>
    <property type="match status" value="1"/>
</dbReference>
<evidence type="ECO:0000313" key="2">
    <source>
        <dbReference type="EMBL" id="OMO81579.1"/>
    </source>
</evidence>
<organism evidence="2 3">
    <name type="scientific">Corchorus olitorius</name>
    <dbReference type="NCBI Taxonomy" id="93759"/>
    <lineage>
        <taxon>Eukaryota</taxon>
        <taxon>Viridiplantae</taxon>
        <taxon>Streptophyta</taxon>
        <taxon>Embryophyta</taxon>
        <taxon>Tracheophyta</taxon>
        <taxon>Spermatophyta</taxon>
        <taxon>Magnoliopsida</taxon>
        <taxon>eudicotyledons</taxon>
        <taxon>Gunneridae</taxon>
        <taxon>Pentapetalae</taxon>
        <taxon>rosids</taxon>
        <taxon>malvids</taxon>
        <taxon>Malvales</taxon>
        <taxon>Malvaceae</taxon>
        <taxon>Grewioideae</taxon>
        <taxon>Apeibeae</taxon>
        <taxon>Corchorus</taxon>
    </lineage>
</organism>
<dbReference type="STRING" id="93759.A0A1R3IG61"/>
<dbReference type="SMART" id="SM00256">
    <property type="entry name" value="FBOX"/>
    <property type="match status" value="1"/>
</dbReference>
<reference evidence="3" key="1">
    <citation type="submission" date="2013-09" db="EMBL/GenBank/DDBJ databases">
        <title>Corchorus olitorius genome sequencing.</title>
        <authorList>
            <person name="Alam M."/>
            <person name="Haque M.S."/>
            <person name="Islam M.S."/>
            <person name="Emdad E.M."/>
            <person name="Islam M.M."/>
            <person name="Ahmed B."/>
            <person name="Halim A."/>
            <person name="Hossen Q.M.M."/>
            <person name="Hossain M.Z."/>
            <person name="Ahmed R."/>
            <person name="Khan M.M."/>
            <person name="Islam R."/>
            <person name="Rashid M.M."/>
            <person name="Khan S.A."/>
            <person name="Rahman M.S."/>
            <person name="Alam M."/>
            <person name="Yahiya A.S."/>
            <person name="Khan M.S."/>
            <person name="Azam M.S."/>
            <person name="Haque T."/>
            <person name="Lashkar M.Z.H."/>
            <person name="Akhand A.I."/>
            <person name="Morshed G."/>
            <person name="Roy S."/>
            <person name="Uddin K.S."/>
            <person name="Rabeya T."/>
            <person name="Hossain A.S."/>
            <person name="Chowdhury A."/>
            <person name="Snigdha A.R."/>
            <person name="Mortoza M.S."/>
            <person name="Matin S.A."/>
            <person name="Hoque S.M.E."/>
            <person name="Islam M.K."/>
            <person name="Roy D.K."/>
            <person name="Haider R."/>
            <person name="Moosa M.M."/>
            <person name="Elias S.M."/>
            <person name="Hasan A.M."/>
            <person name="Jahan S."/>
            <person name="Shafiuddin M."/>
            <person name="Mahmood N."/>
            <person name="Shommy N.S."/>
        </authorList>
    </citation>
    <scope>NUCLEOTIDE SEQUENCE [LARGE SCALE GENOMIC DNA]</scope>
    <source>
        <strain evidence="3">cv. O-4</strain>
    </source>
</reference>
<feature type="domain" description="F-box" evidence="1">
    <location>
        <begin position="1"/>
        <end position="44"/>
    </location>
</feature>
<dbReference type="NCBIfam" id="TIGR01640">
    <property type="entry name" value="F_box_assoc_1"/>
    <property type="match status" value="1"/>
</dbReference>
<dbReference type="CDD" id="cd22157">
    <property type="entry name" value="F-box_AtFBW1-like"/>
    <property type="match status" value="1"/>
</dbReference>
<dbReference type="InterPro" id="IPR001810">
    <property type="entry name" value="F-box_dom"/>
</dbReference>
<dbReference type="OrthoDB" id="1867629at2759"/>
<comment type="caution">
    <text evidence="2">The sequence shown here is derived from an EMBL/GenBank/DDBJ whole genome shotgun (WGS) entry which is preliminary data.</text>
</comment>
<gene>
    <name evidence="2" type="ORF">COLO4_23510</name>
</gene>
<dbReference type="SUPFAM" id="SSF81383">
    <property type="entry name" value="F-box domain"/>
    <property type="match status" value="1"/>
</dbReference>
<dbReference type="AlphaFoldDB" id="A0A1R3IG61"/>
<protein>
    <recommendedName>
        <fullName evidence="1">F-box domain-containing protein</fullName>
    </recommendedName>
</protein>
<dbReference type="InterPro" id="IPR050796">
    <property type="entry name" value="SCF_F-box_component"/>
</dbReference>
<dbReference type="InterPro" id="IPR036047">
    <property type="entry name" value="F-box-like_dom_sf"/>
</dbReference>
<evidence type="ECO:0000313" key="3">
    <source>
        <dbReference type="Proteomes" id="UP000187203"/>
    </source>
</evidence>
<dbReference type="Proteomes" id="UP000187203">
    <property type="component" value="Unassembled WGS sequence"/>
</dbReference>
<accession>A0A1R3IG61</accession>
<dbReference type="Gene3D" id="1.20.1280.50">
    <property type="match status" value="1"/>
</dbReference>
<sequence length="367" mass="43273">MDDLHDDLLNQILVRLPAKSIVRFKSVSKTWCSLLENPRFVSEHLNLNKKKRHLLIIQSKYKYLDRLCLLHDQTLVPYQDLFPPMPPSVRSPCLRVHIHDGLLCLVDCTCTDYGITLWNPATREFRLVPKICHGNIPPTEVRYQFTGFGSDSWSSEYKVIQCYFYHDSITKRAVEPSRHFVYCLSTNSWRELKGKHVEAAISFPNITRSNACVNGVHYWVGFKFEDGYNCILAFHFSTEVYEFIDVPISTRLAKGHLLRFPEDRISLWIQNSTDDFGDVWLLNNDVNYKGQYFWTKLLSIDQFPQLGRMLRFWNNEVFVHLRNGRRVLLCNLEAEKYQEVEIKIEKDWHLSGIYTYEESLFPIAYRN</sequence>